<dbReference type="Pfam" id="PF01965">
    <property type="entry name" value="DJ-1_PfpI"/>
    <property type="match status" value="1"/>
</dbReference>
<keyword evidence="6" id="KW-1185">Reference proteome</keyword>
<dbReference type="PANTHER" id="PTHR43130:SF3">
    <property type="entry name" value="HTH-TYPE TRANSCRIPTIONAL REGULATOR RV1931C"/>
    <property type="match status" value="1"/>
</dbReference>
<dbReference type="SUPFAM" id="SSF52317">
    <property type="entry name" value="Class I glutamine amidotransferase-like"/>
    <property type="match status" value="1"/>
</dbReference>
<evidence type="ECO:0000259" key="4">
    <source>
        <dbReference type="PROSITE" id="PS01124"/>
    </source>
</evidence>
<dbReference type="Proteomes" id="UP001431449">
    <property type="component" value="Unassembled WGS sequence"/>
</dbReference>
<dbReference type="PANTHER" id="PTHR43130">
    <property type="entry name" value="ARAC-FAMILY TRANSCRIPTIONAL REGULATOR"/>
    <property type="match status" value="1"/>
</dbReference>
<evidence type="ECO:0000313" key="6">
    <source>
        <dbReference type="Proteomes" id="UP001431449"/>
    </source>
</evidence>
<dbReference type="InterPro" id="IPR018060">
    <property type="entry name" value="HTH_AraC"/>
</dbReference>
<feature type="region of interest" description="Disordered" evidence="3">
    <location>
        <begin position="317"/>
        <end position="341"/>
    </location>
</feature>
<dbReference type="PROSITE" id="PS01124">
    <property type="entry name" value="HTH_ARAC_FAMILY_2"/>
    <property type="match status" value="1"/>
</dbReference>
<keyword evidence="1" id="KW-0805">Transcription regulation</keyword>
<feature type="domain" description="HTH araC/xylS-type" evidence="4">
    <location>
        <begin position="226"/>
        <end position="324"/>
    </location>
</feature>
<evidence type="ECO:0000256" key="2">
    <source>
        <dbReference type="ARBA" id="ARBA00023163"/>
    </source>
</evidence>
<dbReference type="SUPFAM" id="SSF46689">
    <property type="entry name" value="Homeodomain-like"/>
    <property type="match status" value="2"/>
</dbReference>
<reference evidence="5" key="1">
    <citation type="submission" date="2022-04" db="EMBL/GenBank/DDBJ databases">
        <title>Lysobacter sp. CAU 1642 isolated from sea sand.</title>
        <authorList>
            <person name="Kim W."/>
        </authorList>
    </citation>
    <scope>NUCLEOTIDE SEQUENCE</scope>
    <source>
        <strain evidence="5">CAU 1642</strain>
    </source>
</reference>
<dbReference type="Gene3D" id="1.10.10.60">
    <property type="entry name" value="Homeodomain-like"/>
    <property type="match status" value="1"/>
</dbReference>
<keyword evidence="2" id="KW-0804">Transcription</keyword>
<sequence>MEVSVHRVVCLAFDDAQVLDITGPLEVFGRAARVLRDTGAKRGLCYEVAIASRGAAPVRTSSGLSLVAVGDWNWARSADTLLVAGGIGWEAASRDSDLLALLQQAHRAGTRLASICTGALVLARAGLLDERPATTHWAHFDSLRRVARGARIDRDALFVRSAQNLYTSAGVTAGIDLALSLVEQDHGLATALEVARQLVVFVKRPGNQAQISRTLATQAVSDQRLRQVVQWLSDHLDQDLSVPVLAERAAMSPRNFTRRFTEELGLPPSRLVEQLRCEAVARRLAETDLPLARIAQQLGFASVETLRRTFQRHYGMSPAEYRQRATHDRPTAAGRADVPES</sequence>
<dbReference type="InterPro" id="IPR029062">
    <property type="entry name" value="Class_I_gatase-like"/>
</dbReference>
<organism evidence="5 6">
    <name type="scientific">Pseudomarimonas salicorniae</name>
    <dbReference type="NCBI Taxonomy" id="2933270"/>
    <lineage>
        <taxon>Bacteria</taxon>
        <taxon>Pseudomonadati</taxon>
        <taxon>Pseudomonadota</taxon>
        <taxon>Gammaproteobacteria</taxon>
        <taxon>Lysobacterales</taxon>
        <taxon>Lysobacteraceae</taxon>
        <taxon>Pseudomarimonas</taxon>
    </lineage>
</organism>
<accession>A0ABT0GCB3</accession>
<comment type="caution">
    <text evidence="5">The sequence shown here is derived from an EMBL/GenBank/DDBJ whole genome shotgun (WGS) entry which is preliminary data.</text>
</comment>
<dbReference type="CDD" id="cd03137">
    <property type="entry name" value="GATase1_AraC_1"/>
    <property type="match status" value="1"/>
</dbReference>
<dbReference type="SMART" id="SM00342">
    <property type="entry name" value="HTH_ARAC"/>
    <property type="match status" value="1"/>
</dbReference>
<dbReference type="Pfam" id="PF12833">
    <property type="entry name" value="HTH_18"/>
    <property type="match status" value="1"/>
</dbReference>
<evidence type="ECO:0000313" key="5">
    <source>
        <dbReference type="EMBL" id="MCK7592179.1"/>
    </source>
</evidence>
<gene>
    <name evidence="5" type="ORF">M0G41_00680</name>
</gene>
<evidence type="ECO:0000256" key="1">
    <source>
        <dbReference type="ARBA" id="ARBA00023015"/>
    </source>
</evidence>
<feature type="compositionally biased region" description="Basic and acidic residues" evidence="3">
    <location>
        <begin position="321"/>
        <end position="330"/>
    </location>
</feature>
<dbReference type="Gene3D" id="3.40.50.880">
    <property type="match status" value="1"/>
</dbReference>
<evidence type="ECO:0000256" key="3">
    <source>
        <dbReference type="SAM" id="MobiDB-lite"/>
    </source>
</evidence>
<dbReference type="EMBL" id="JALNMH010000001">
    <property type="protein sequence ID" value="MCK7592179.1"/>
    <property type="molecule type" value="Genomic_DNA"/>
</dbReference>
<proteinExistence type="predicted"/>
<dbReference type="InterPro" id="IPR052158">
    <property type="entry name" value="INH-QAR"/>
</dbReference>
<name>A0ABT0GCB3_9GAMM</name>
<protein>
    <submittedName>
        <fullName evidence="5">GlxA family transcriptional regulator</fullName>
    </submittedName>
</protein>
<dbReference type="RefSeq" id="WP_248204190.1">
    <property type="nucleotide sequence ID" value="NZ_JALNMH010000001.1"/>
</dbReference>
<dbReference type="InterPro" id="IPR009057">
    <property type="entry name" value="Homeodomain-like_sf"/>
</dbReference>
<dbReference type="InterPro" id="IPR002818">
    <property type="entry name" value="DJ-1/PfpI"/>
</dbReference>